<dbReference type="InterPro" id="IPR012338">
    <property type="entry name" value="Beta-lactam/transpept-like"/>
</dbReference>
<evidence type="ECO:0000259" key="1">
    <source>
        <dbReference type="Pfam" id="PF00144"/>
    </source>
</evidence>
<accession>A0A2N3WK25</accession>
<feature type="domain" description="Beta-lactamase-related" evidence="1">
    <location>
        <begin position="12"/>
        <end position="337"/>
    </location>
</feature>
<dbReference type="Gene3D" id="3.40.710.10">
    <property type="entry name" value="DD-peptidase/beta-lactamase superfamily"/>
    <property type="match status" value="1"/>
</dbReference>
<sequence>MSKISEIETWLQENFAALLAKHQVPGAAIAVLADGEVIDHAAGVVNLGTGVESTVDSVFQIGSITKVWTTTLAMQLVDEGKLDLDRPVRDYLPEFALGDDEAAAAITVRQLTCHTAGFEGDIFTDTGPGDDCVEKLVATLSDVPQLFPPGERFSYNNAGYCVLGRVIEVLRGKCWDDCVRDHLFAPLGLTHAASGPYDAIRYRAAIGHVSPKPGEDPVPAPVWALTRSNSPAGSTLAMRPRDLLTFVRMHLNEGKADDGAQVVLPESLLAMREPQVDVPSLGIMSSHWGLGWMLFDWDGGKVIGHDGGTIGQSAFLRVVPERGVAVALLTNGGNPIHVYHEIYTKLLDELAGVTVPPLPEPNPAAAPAELSRYVGEYSSMVADTVVVEEDGELWMTRTPKGIFAELSSAPPTREELLPCQGDTFVAKTEQLPGVYLAHAFVGDDGNGRAQFLHTGRADRRVSP</sequence>
<dbReference type="PANTHER" id="PTHR43283">
    <property type="entry name" value="BETA-LACTAMASE-RELATED"/>
    <property type="match status" value="1"/>
</dbReference>
<evidence type="ECO:0000313" key="2">
    <source>
        <dbReference type="EMBL" id="PKV94229.1"/>
    </source>
</evidence>
<comment type="caution">
    <text evidence="2">The sequence shown here is derived from an EMBL/GenBank/DDBJ whole genome shotgun (WGS) entry which is preliminary data.</text>
</comment>
<protein>
    <submittedName>
        <fullName evidence="2">CubicO group peptidase (Beta-lactamase class C family)</fullName>
    </submittedName>
</protein>
<dbReference type="AlphaFoldDB" id="A0A2N3WK25"/>
<name>A0A2N3WK25_9PSEU</name>
<dbReference type="InterPro" id="IPR050789">
    <property type="entry name" value="Diverse_Enzym_Activities"/>
</dbReference>
<proteinExistence type="predicted"/>
<dbReference type="InterPro" id="IPR001466">
    <property type="entry name" value="Beta-lactam-related"/>
</dbReference>
<reference evidence="2 3" key="1">
    <citation type="submission" date="2017-12" db="EMBL/GenBank/DDBJ databases">
        <title>Sequencing the genomes of 1000 Actinobacteria strains.</title>
        <authorList>
            <person name="Klenk H.-P."/>
        </authorList>
    </citation>
    <scope>NUCLEOTIDE SEQUENCE [LARGE SCALE GENOMIC DNA]</scope>
    <source>
        <strain evidence="2 3">DSM 45165</strain>
    </source>
</reference>
<organism evidence="2 3">
    <name type="scientific">Amycolatopsis echigonensis</name>
    <dbReference type="NCBI Taxonomy" id="2576905"/>
    <lineage>
        <taxon>Bacteria</taxon>
        <taxon>Bacillati</taxon>
        <taxon>Actinomycetota</taxon>
        <taxon>Actinomycetes</taxon>
        <taxon>Pseudonocardiales</taxon>
        <taxon>Pseudonocardiaceae</taxon>
        <taxon>Amycolatopsis</taxon>
    </lineage>
</organism>
<dbReference type="SUPFAM" id="SSF56601">
    <property type="entry name" value="beta-lactamase/transpeptidase-like"/>
    <property type="match status" value="1"/>
</dbReference>
<gene>
    <name evidence="2" type="ORF">ATK30_5103</name>
</gene>
<dbReference type="PANTHER" id="PTHR43283:SF3">
    <property type="entry name" value="BETA-LACTAMASE FAMILY PROTEIN (AFU_ORTHOLOGUE AFUA_5G07500)"/>
    <property type="match status" value="1"/>
</dbReference>
<dbReference type="OrthoDB" id="262125at2"/>
<dbReference type="Proteomes" id="UP000233750">
    <property type="component" value="Unassembled WGS sequence"/>
</dbReference>
<evidence type="ECO:0000313" key="3">
    <source>
        <dbReference type="Proteomes" id="UP000233750"/>
    </source>
</evidence>
<dbReference type="RefSeq" id="WP_101437691.1">
    <property type="nucleotide sequence ID" value="NZ_PJMY01000003.1"/>
</dbReference>
<keyword evidence="3" id="KW-1185">Reference proteome</keyword>
<dbReference type="Pfam" id="PF00144">
    <property type="entry name" value="Beta-lactamase"/>
    <property type="match status" value="1"/>
</dbReference>
<dbReference type="EMBL" id="PJMY01000003">
    <property type="protein sequence ID" value="PKV94229.1"/>
    <property type="molecule type" value="Genomic_DNA"/>
</dbReference>